<dbReference type="AlphaFoldDB" id="A0A9D1FP60"/>
<reference evidence="13" key="1">
    <citation type="submission" date="2020-10" db="EMBL/GenBank/DDBJ databases">
        <authorList>
            <person name="Gilroy R."/>
        </authorList>
    </citation>
    <scope>NUCLEOTIDE SEQUENCE</scope>
    <source>
        <strain evidence="13">CHK199-13235</strain>
    </source>
</reference>
<name>A0A9D1FP60_9FIRM</name>
<keyword evidence="3 9" id="KW-0813">Transport</keyword>
<dbReference type="GO" id="GO:0006817">
    <property type="term" value="P:phosphate ion transport"/>
    <property type="evidence" value="ECO:0007669"/>
    <property type="project" value="UniProtKB-KW"/>
</dbReference>
<dbReference type="Proteomes" id="UP000824002">
    <property type="component" value="Unassembled WGS sequence"/>
</dbReference>
<keyword evidence="8 9" id="KW-0472">Membrane</keyword>
<dbReference type="CDD" id="cd06261">
    <property type="entry name" value="TM_PBP2"/>
    <property type="match status" value="1"/>
</dbReference>
<evidence type="ECO:0000256" key="3">
    <source>
        <dbReference type="ARBA" id="ARBA00022448"/>
    </source>
</evidence>
<accession>A0A9D1FP60</accession>
<gene>
    <name evidence="13" type="primary">pstC</name>
    <name evidence="13" type="ORF">IAB51_11130</name>
</gene>
<evidence type="ECO:0000256" key="6">
    <source>
        <dbReference type="ARBA" id="ARBA00022692"/>
    </source>
</evidence>
<dbReference type="EMBL" id="DVJP01000073">
    <property type="protein sequence ID" value="HIS77338.1"/>
    <property type="molecule type" value="Genomic_DNA"/>
</dbReference>
<comment type="function">
    <text evidence="10">Part of the binding-protein-dependent transport system for phosphate; probably responsible for the translocation of the substrate across the membrane.</text>
</comment>
<reference evidence="13" key="2">
    <citation type="journal article" date="2021" name="PeerJ">
        <title>Extensive microbial diversity within the chicken gut microbiome revealed by metagenomics and culture.</title>
        <authorList>
            <person name="Gilroy R."/>
            <person name="Ravi A."/>
            <person name="Getino M."/>
            <person name="Pursley I."/>
            <person name="Horton D.L."/>
            <person name="Alikhan N.F."/>
            <person name="Baker D."/>
            <person name="Gharbi K."/>
            <person name="Hall N."/>
            <person name="Watson M."/>
            <person name="Adriaenssens E.M."/>
            <person name="Foster-Nyarko E."/>
            <person name="Jarju S."/>
            <person name="Secka A."/>
            <person name="Antonio M."/>
            <person name="Oren A."/>
            <person name="Chaudhuri R.R."/>
            <person name="La Ragione R."/>
            <person name="Hildebrand F."/>
            <person name="Pallen M.J."/>
        </authorList>
    </citation>
    <scope>NUCLEOTIDE SEQUENCE</scope>
    <source>
        <strain evidence="13">CHK199-13235</strain>
    </source>
</reference>
<evidence type="ECO:0000256" key="4">
    <source>
        <dbReference type="ARBA" id="ARBA00022475"/>
    </source>
</evidence>
<feature type="transmembrane region" description="Helical" evidence="9">
    <location>
        <begin position="173"/>
        <end position="193"/>
    </location>
</feature>
<feature type="region of interest" description="Disordered" evidence="11">
    <location>
        <begin position="1"/>
        <end position="24"/>
    </location>
</feature>
<dbReference type="Pfam" id="PF00528">
    <property type="entry name" value="BPD_transp_1"/>
    <property type="match status" value="1"/>
</dbReference>
<feature type="transmembrane region" description="Helical" evidence="9">
    <location>
        <begin position="138"/>
        <end position="161"/>
    </location>
</feature>
<evidence type="ECO:0000256" key="5">
    <source>
        <dbReference type="ARBA" id="ARBA00022592"/>
    </source>
</evidence>
<dbReference type="NCBIfam" id="TIGR02138">
    <property type="entry name" value="phosphate_pstC"/>
    <property type="match status" value="1"/>
</dbReference>
<proteinExistence type="inferred from homology"/>
<dbReference type="InterPro" id="IPR051124">
    <property type="entry name" value="Phosphate_Transport_Permease"/>
</dbReference>
<keyword evidence="5 10" id="KW-0592">Phosphate transport</keyword>
<dbReference type="Gene3D" id="1.10.3720.10">
    <property type="entry name" value="MetI-like"/>
    <property type="match status" value="1"/>
</dbReference>
<dbReference type="PROSITE" id="PS50928">
    <property type="entry name" value="ABC_TM1"/>
    <property type="match status" value="1"/>
</dbReference>
<evidence type="ECO:0000256" key="10">
    <source>
        <dbReference type="RuleBase" id="RU363054"/>
    </source>
</evidence>
<evidence type="ECO:0000259" key="12">
    <source>
        <dbReference type="PROSITE" id="PS50928"/>
    </source>
</evidence>
<evidence type="ECO:0000256" key="11">
    <source>
        <dbReference type="SAM" id="MobiDB-lite"/>
    </source>
</evidence>
<evidence type="ECO:0000256" key="8">
    <source>
        <dbReference type="ARBA" id="ARBA00023136"/>
    </source>
</evidence>
<dbReference type="PANTHER" id="PTHR30425">
    <property type="entry name" value="PHOSPHATE TRANSPORT SYSTEM PERMEASE PROTEIN PST"/>
    <property type="match status" value="1"/>
</dbReference>
<evidence type="ECO:0000256" key="9">
    <source>
        <dbReference type="RuleBase" id="RU363032"/>
    </source>
</evidence>
<comment type="subcellular location">
    <subcellularLocation>
        <location evidence="1 9">Cell membrane</location>
        <topology evidence="1 9">Multi-pass membrane protein</topology>
    </subcellularLocation>
</comment>
<evidence type="ECO:0000256" key="7">
    <source>
        <dbReference type="ARBA" id="ARBA00022989"/>
    </source>
</evidence>
<comment type="caution">
    <text evidence="13">The sequence shown here is derived from an EMBL/GenBank/DDBJ whole genome shotgun (WGS) entry which is preliminary data.</text>
</comment>
<organism evidence="13 14">
    <name type="scientific">Candidatus Merdivicinus excrementipullorum</name>
    <dbReference type="NCBI Taxonomy" id="2840867"/>
    <lineage>
        <taxon>Bacteria</taxon>
        <taxon>Bacillati</taxon>
        <taxon>Bacillota</taxon>
        <taxon>Clostridia</taxon>
        <taxon>Eubacteriales</taxon>
        <taxon>Oscillospiraceae</taxon>
        <taxon>Oscillospiraceae incertae sedis</taxon>
        <taxon>Candidatus Merdivicinus</taxon>
    </lineage>
</organism>
<feature type="domain" description="ABC transmembrane type-1" evidence="12">
    <location>
        <begin position="97"/>
        <end position="305"/>
    </location>
</feature>
<evidence type="ECO:0000256" key="1">
    <source>
        <dbReference type="ARBA" id="ARBA00004651"/>
    </source>
</evidence>
<evidence type="ECO:0000313" key="14">
    <source>
        <dbReference type="Proteomes" id="UP000824002"/>
    </source>
</evidence>
<sequence length="315" mass="33048">MTDTKPALSSAPKAQGVPERNPSLSSAKRAKGVIERVMNIIFFVCGVASVLCVAAITIYMVVSGLPAIREVGLWDFLTGTVWAPTAETPQFGILPMILTTILGTFGAIVVGAPLGLFTAVFICYLAPKKSQAFLTSAVELLAGIPSVIYGLVGITVLSPLVAKTFDLPSGASLFTSIIVLAIMILPTIVSVTITSLRAVPQEYYDGSLALGATSMTSIFKMNIRAAKSGIITGIVLGIGRAIGETMAIIMVSGNVVNMPNLFGSVRFLTTGIVSEMSYAAGLHREALFSIGLILFIFIFAINLILTGILKKGAKQ</sequence>
<feature type="transmembrane region" description="Helical" evidence="9">
    <location>
        <begin position="37"/>
        <end position="62"/>
    </location>
</feature>
<dbReference type="GO" id="GO:0005886">
    <property type="term" value="C:plasma membrane"/>
    <property type="evidence" value="ECO:0007669"/>
    <property type="project" value="UniProtKB-SubCell"/>
</dbReference>
<comment type="similarity">
    <text evidence="2 10">Belongs to the binding-protein-dependent transport system permease family. CysTW subfamily.</text>
</comment>
<keyword evidence="7 9" id="KW-1133">Transmembrane helix</keyword>
<keyword evidence="4 10" id="KW-1003">Cell membrane</keyword>
<dbReference type="InterPro" id="IPR011864">
    <property type="entry name" value="Phosphate_PstC"/>
</dbReference>
<evidence type="ECO:0000256" key="2">
    <source>
        <dbReference type="ARBA" id="ARBA00007069"/>
    </source>
</evidence>
<evidence type="ECO:0000313" key="13">
    <source>
        <dbReference type="EMBL" id="HIS77338.1"/>
    </source>
</evidence>
<feature type="transmembrane region" description="Helical" evidence="9">
    <location>
        <begin position="230"/>
        <end position="251"/>
    </location>
</feature>
<feature type="transmembrane region" description="Helical" evidence="9">
    <location>
        <begin position="93"/>
        <end position="126"/>
    </location>
</feature>
<dbReference type="GO" id="GO:0005315">
    <property type="term" value="F:phosphate transmembrane transporter activity"/>
    <property type="evidence" value="ECO:0007669"/>
    <property type="project" value="InterPro"/>
</dbReference>
<dbReference type="InterPro" id="IPR000515">
    <property type="entry name" value="MetI-like"/>
</dbReference>
<dbReference type="SUPFAM" id="SSF161098">
    <property type="entry name" value="MetI-like"/>
    <property type="match status" value="1"/>
</dbReference>
<feature type="transmembrane region" description="Helical" evidence="9">
    <location>
        <begin position="286"/>
        <end position="309"/>
    </location>
</feature>
<dbReference type="InterPro" id="IPR035906">
    <property type="entry name" value="MetI-like_sf"/>
</dbReference>
<keyword evidence="6 9" id="KW-0812">Transmembrane</keyword>
<dbReference type="PANTHER" id="PTHR30425:SF1">
    <property type="entry name" value="PHOSPHATE TRANSPORT SYSTEM PERMEASE PROTEIN PSTC"/>
    <property type="match status" value="1"/>
</dbReference>
<protein>
    <recommendedName>
        <fullName evidence="10">Phosphate transport system permease protein</fullName>
    </recommendedName>
</protein>